<evidence type="ECO:0000313" key="1">
    <source>
        <dbReference type="EMBL" id="MEJ7138821.1"/>
    </source>
</evidence>
<reference evidence="1" key="1">
    <citation type="submission" date="2023-10" db="EMBL/GenBank/DDBJ databases">
        <title>Amphibacter perezi, gen. nov., sp. nov. a novel taxa of the family Comamonadaceae, class Betaproteobacteria isolated from the skin microbiota of Pelophylax perezi from different populations.</title>
        <authorList>
            <person name="Costa S."/>
            <person name="Proenca D.N."/>
            <person name="Lopes I."/>
            <person name="Morais P.V."/>
        </authorList>
    </citation>
    <scope>NUCLEOTIDE SEQUENCE</scope>
    <source>
        <strain evidence="1">SL12-8</strain>
    </source>
</reference>
<dbReference type="EMBL" id="JAWDIE010000015">
    <property type="protein sequence ID" value="MEJ7138821.1"/>
    <property type="molecule type" value="Genomic_DNA"/>
</dbReference>
<sequence>MAQSVAQAVEQYFEDLDGEPPKDLYALFVDILEKPLLETVLVKARGNQCRAADWLGLNRNTLARKLQQHGMDARALWFEARLAQRRQGKS</sequence>
<proteinExistence type="predicted"/>
<protein>
    <submittedName>
        <fullName evidence="1">Helix-turn-helix domain-containing protein</fullName>
    </submittedName>
</protein>
<accession>A0ACC6P3N7</accession>
<name>A0ACC6P3N7_9BURK</name>
<evidence type="ECO:0000313" key="2">
    <source>
        <dbReference type="Proteomes" id="UP001364695"/>
    </source>
</evidence>
<dbReference type="Proteomes" id="UP001364695">
    <property type="component" value="Unassembled WGS sequence"/>
</dbReference>
<gene>
    <name evidence="1" type="ORF">RV045_10345</name>
</gene>
<keyword evidence="2" id="KW-1185">Reference proteome</keyword>
<comment type="caution">
    <text evidence="1">The sequence shown here is derived from an EMBL/GenBank/DDBJ whole genome shotgun (WGS) entry which is preliminary data.</text>
</comment>
<organism evidence="1 2">
    <name type="scientific">Amphibiibacter pelophylacis</name>
    <dbReference type="NCBI Taxonomy" id="1799477"/>
    <lineage>
        <taxon>Bacteria</taxon>
        <taxon>Pseudomonadati</taxon>
        <taxon>Pseudomonadota</taxon>
        <taxon>Betaproteobacteria</taxon>
        <taxon>Burkholderiales</taxon>
        <taxon>Sphaerotilaceae</taxon>
        <taxon>Amphibiibacter</taxon>
    </lineage>
</organism>